<gene>
    <name evidence="1" type="ORF">Gotri_015501</name>
</gene>
<dbReference type="Proteomes" id="UP000593568">
    <property type="component" value="Unassembled WGS sequence"/>
</dbReference>
<evidence type="ECO:0000313" key="2">
    <source>
        <dbReference type="Proteomes" id="UP000593568"/>
    </source>
</evidence>
<keyword evidence="2" id="KW-1185">Reference proteome</keyword>
<dbReference type="EMBL" id="JABEZW010000005">
    <property type="protein sequence ID" value="MBA0766460.1"/>
    <property type="molecule type" value="Genomic_DNA"/>
</dbReference>
<accession>A0A7J9E0E9</accession>
<name>A0A7J9E0E9_9ROSI</name>
<comment type="caution">
    <text evidence="1">The sequence shown here is derived from an EMBL/GenBank/DDBJ whole genome shotgun (WGS) entry which is preliminary data.</text>
</comment>
<sequence>MGIRLPEMMLHAKQTIRRWDHVLNTNTLIGHRVQLMSRKAILLFMSETKRRTRDWWSRYHT</sequence>
<reference evidence="1 2" key="1">
    <citation type="journal article" date="2019" name="Genome Biol. Evol.">
        <title>Insights into the evolution of the New World diploid cottons (Gossypium, subgenus Houzingenia) based on genome sequencing.</title>
        <authorList>
            <person name="Grover C.E."/>
            <person name="Arick M.A. 2nd"/>
            <person name="Thrash A."/>
            <person name="Conover J.L."/>
            <person name="Sanders W.S."/>
            <person name="Peterson D.G."/>
            <person name="Frelichowski J.E."/>
            <person name="Scheffler J.A."/>
            <person name="Scheffler B.E."/>
            <person name="Wendel J.F."/>
        </authorList>
    </citation>
    <scope>NUCLEOTIDE SEQUENCE [LARGE SCALE GENOMIC DNA]</scope>
    <source>
        <strain evidence="1">8</strain>
        <tissue evidence="1">Leaf</tissue>
    </source>
</reference>
<proteinExistence type="predicted"/>
<organism evidence="1 2">
    <name type="scientific">Gossypium trilobum</name>
    <dbReference type="NCBI Taxonomy" id="34281"/>
    <lineage>
        <taxon>Eukaryota</taxon>
        <taxon>Viridiplantae</taxon>
        <taxon>Streptophyta</taxon>
        <taxon>Embryophyta</taxon>
        <taxon>Tracheophyta</taxon>
        <taxon>Spermatophyta</taxon>
        <taxon>Magnoliopsida</taxon>
        <taxon>eudicotyledons</taxon>
        <taxon>Gunneridae</taxon>
        <taxon>Pentapetalae</taxon>
        <taxon>rosids</taxon>
        <taxon>malvids</taxon>
        <taxon>Malvales</taxon>
        <taxon>Malvaceae</taxon>
        <taxon>Malvoideae</taxon>
        <taxon>Gossypium</taxon>
    </lineage>
</organism>
<dbReference type="AlphaFoldDB" id="A0A7J9E0E9"/>
<protein>
    <submittedName>
        <fullName evidence="1">Uncharacterized protein</fullName>
    </submittedName>
</protein>
<evidence type="ECO:0000313" key="1">
    <source>
        <dbReference type="EMBL" id="MBA0766460.1"/>
    </source>
</evidence>